<keyword evidence="9" id="KW-0862">Zinc</keyword>
<protein>
    <recommendedName>
        <fullName evidence="17">Disintegrin and metalloproteinase domain-containing protein 12</fullName>
    </recommendedName>
</protein>
<organism evidence="15 16">
    <name type="scientific">Anopheles dirus</name>
    <dbReference type="NCBI Taxonomy" id="7168"/>
    <lineage>
        <taxon>Eukaryota</taxon>
        <taxon>Metazoa</taxon>
        <taxon>Ecdysozoa</taxon>
        <taxon>Arthropoda</taxon>
        <taxon>Hexapoda</taxon>
        <taxon>Insecta</taxon>
        <taxon>Pterygota</taxon>
        <taxon>Neoptera</taxon>
        <taxon>Endopterygota</taxon>
        <taxon>Diptera</taxon>
        <taxon>Nematocera</taxon>
        <taxon>Culicoidea</taxon>
        <taxon>Culicidae</taxon>
        <taxon>Anophelinae</taxon>
        <taxon>Anopheles</taxon>
    </lineage>
</organism>
<dbReference type="InterPro" id="IPR000742">
    <property type="entry name" value="EGF"/>
</dbReference>
<dbReference type="GO" id="GO:0016020">
    <property type="term" value="C:membrane"/>
    <property type="evidence" value="ECO:0007669"/>
    <property type="project" value="UniProtKB-SubCell"/>
</dbReference>
<dbReference type="EnsemblMetazoa" id="ADIR008344-RA">
    <property type="protein sequence ID" value="ADIR008344-PA"/>
    <property type="gene ID" value="ADIR008344"/>
</dbReference>
<dbReference type="PROSITE" id="PS50214">
    <property type="entry name" value="DISINTEGRIN_2"/>
    <property type="match status" value="1"/>
</dbReference>
<dbReference type="GO" id="GO:0004222">
    <property type="term" value="F:metalloendopeptidase activity"/>
    <property type="evidence" value="ECO:0007669"/>
    <property type="project" value="InterPro"/>
</dbReference>
<dbReference type="InterPro" id="IPR006586">
    <property type="entry name" value="ADAM_Cys-rich"/>
</dbReference>
<dbReference type="Pfam" id="PF01421">
    <property type="entry name" value="Reprolysin"/>
    <property type="match status" value="1"/>
</dbReference>
<dbReference type="SMART" id="SM00608">
    <property type="entry name" value="ACR"/>
    <property type="match status" value="1"/>
</dbReference>
<dbReference type="Gene3D" id="3.40.390.10">
    <property type="entry name" value="Collagenase (Catalytic Domain)"/>
    <property type="match status" value="1"/>
</dbReference>
<dbReference type="PANTHER" id="PTHR11905">
    <property type="entry name" value="ADAM A DISINTEGRIN AND METALLOPROTEASE DOMAIN"/>
    <property type="match status" value="1"/>
</dbReference>
<evidence type="ECO:0008006" key="17">
    <source>
        <dbReference type="Google" id="ProtNLM"/>
    </source>
</evidence>
<evidence type="ECO:0000256" key="11">
    <source>
        <dbReference type="SAM" id="Phobius"/>
    </source>
</evidence>
<evidence type="ECO:0000259" key="14">
    <source>
        <dbReference type="PROSITE" id="PS50215"/>
    </source>
</evidence>
<keyword evidence="16" id="KW-1185">Reference proteome</keyword>
<dbReference type="Pfam" id="PF00200">
    <property type="entry name" value="Disintegrin"/>
    <property type="match status" value="1"/>
</dbReference>
<dbReference type="PANTHER" id="PTHR11905:SF159">
    <property type="entry name" value="ADAM METALLOPROTEASE"/>
    <property type="match status" value="1"/>
</dbReference>
<reference evidence="15" key="2">
    <citation type="submission" date="2020-05" db="UniProtKB">
        <authorList>
            <consortium name="EnsemblMetazoa"/>
        </authorList>
    </citation>
    <scope>IDENTIFICATION</scope>
    <source>
        <strain evidence="15">WRAIR2</strain>
    </source>
</reference>
<dbReference type="FunFam" id="4.10.70.10:FF:000001">
    <property type="entry name" value="Disintegrin and metalloproteinase domain-containing protein 22"/>
    <property type="match status" value="1"/>
</dbReference>
<dbReference type="CDD" id="cd04269">
    <property type="entry name" value="ZnMc_adamalysin_II_like"/>
    <property type="match status" value="1"/>
</dbReference>
<feature type="domain" description="Peptidase M12B" evidence="14">
    <location>
        <begin position="257"/>
        <end position="459"/>
    </location>
</feature>
<keyword evidence="8" id="KW-0245">EGF-like domain</keyword>
<evidence type="ECO:0000256" key="10">
    <source>
        <dbReference type="SAM" id="MobiDB-lite"/>
    </source>
</evidence>
<keyword evidence="2 11" id="KW-0812">Transmembrane</keyword>
<feature type="region of interest" description="Disordered" evidence="10">
    <location>
        <begin position="909"/>
        <end position="938"/>
    </location>
</feature>
<feature type="compositionally biased region" description="Pro residues" evidence="10">
    <location>
        <begin position="1006"/>
        <end position="1019"/>
    </location>
</feature>
<dbReference type="STRING" id="7168.A0A182NL14"/>
<dbReference type="SUPFAM" id="SSF57552">
    <property type="entry name" value="Blood coagulation inhibitor (disintegrin)"/>
    <property type="match status" value="1"/>
</dbReference>
<evidence type="ECO:0000256" key="6">
    <source>
        <dbReference type="ARBA" id="ARBA00023157"/>
    </source>
</evidence>
<keyword evidence="4" id="KW-0378">Hydrolase</keyword>
<dbReference type="FunFam" id="3.40.390.10:FF:000002">
    <property type="entry name" value="Disintegrin and metalloproteinase domain-containing protein 22"/>
    <property type="match status" value="1"/>
</dbReference>
<evidence type="ECO:0000256" key="7">
    <source>
        <dbReference type="PROSITE-ProRule" id="PRU00068"/>
    </source>
</evidence>
<proteinExistence type="predicted"/>
<feature type="region of interest" description="Disordered" evidence="10">
    <location>
        <begin position="93"/>
        <end position="113"/>
    </location>
</feature>
<name>A0A182NL14_9DIPT</name>
<dbReference type="SUPFAM" id="SSF55486">
    <property type="entry name" value="Metalloproteases ('zincins'), catalytic domain"/>
    <property type="match status" value="1"/>
</dbReference>
<keyword evidence="4" id="KW-0645">Protease</keyword>
<dbReference type="InterPro" id="IPR001762">
    <property type="entry name" value="Disintegrin_dom"/>
</dbReference>
<keyword evidence="3 11" id="KW-1133">Transmembrane helix</keyword>
<keyword evidence="5 11" id="KW-0472">Membrane</keyword>
<dbReference type="Gene3D" id="4.10.70.10">
    <property type="entry name" value="Disintegrin domain"/>
    <property type="match status" value="1"/>
</dbReference>
<sequence length="1088" mass="118825">MRLPCFAGVNVRSRGYLESRIFPSLLIVPLALLLCHTVIVAAVIDKRSALHLQRLETIGNDRRRPAEEWSGENFELHGRIFPTYHCPRTKRALRSSSLDDDDDQDGRGQLLNRRGTHRERLTIQYGMHADTMTLDLTLNENIIPGGYSFVHQTPDGKDIVERLDRDAVELCHYEGTVRDRPGSRVAISTCNGAIDGVIYERNETYLIEYHNNTHLLYRRRFKRDTLDNELSPVDGPATGASNKTAFSTGYRENADSLFVELVLVVDRTLFLKFSSNVQRVHQHCLSVVNILNELYRPLNIYILLVGVVLWNTRDNIVISTDSKQTLTSFLAYRRDQLLRQIPNDNAHLLTAVRFPDGVIGKAELGSMCSTAGSGGIAVVENFVVPPLATTIAHELGHNFNIDHDSEECGGSRCPGPGPCIMEAKLRDSTDIPNRWSACSVDDLRHSLAQGLGACLRNKPSRLLVRAVCGNGLLEPGEQCDCGRRDGCDNSCCDARTCQLRSNATCATGACCDLDTCQPKQAGSVCRGARGECDLPEYCDGRSELCPRDVYLRDTSPCKGGEAYCYRGKCNTRDSQCQLLWGSTARVGPDVCFESNVNGTVFGNCGNDLATDKYVHCGGHDVQCGLLHCTHQSEKLEYGVEAYARRTATKFQHYGPRGTVRTTVCNAVIVDLGLDVVNPGLVPDGTKCGTGRMCFQQRCMAISRLQEEQDIGDECPGNCSGNGVCNSEGHCHCHPGFAPPFCDEPGDGGSIDSGPAGRAASNMHELLLKVFVPAMTIGGILLILSLMLLIAKRTLVMAQLRVVLKRFRERKYGHIVVPPASPTAVVAPTTMAGGTRKGANEVRRPPIPPPPPIPDAKQPQCFINVNISKDGKVTIANKLIDSPFLHKASVVDTHEAFRMRMLQERSCSVESATSSEHPLVTAETHKPSQASTPEAEPAVPRGRVFGSVLQELKQTDRMHTFQSHRSKSDERPSARQLPKLPRQYTISDFDSIERLPDVEEEDTQPKPATPKPIAIPRPLPRVTPGAPARLLPTTPATGSGTGFKVKPAKPAADGMPFGAGATISGKLPAGTNVAALKAKLNLSEIGARR</sequence>
<accession>A0A182NL14</accession>
<evidence type="ECO:0000256" key="9">
    <source>
        <dbReference type="PROSITE-ProRule" id="PRU00276"/>
    </source>
</evidence>
<evidence type="ECO:0000256" key="3">
    <source>
        <dbReference type="ARBA" id="ARBA00022989"/>
    </source>
</evidence>
<dbReference type="PROSITE" id="PS50215">
    <property type="entry name" value="ADAM_MEPRO"/>
    <property type="match status" value="1"/>
</dbReference>
<feature type="disulfide bond" evidence="8">
    <location>
        <begin position="714"/>
        <end position="724"/>
    </location>
</feature>
<keyword evidence="4" id="KW-0482">Metalloprotease</keyword>
<feature type="binding site" evidence="9">
    <location>
        <position position="397"/>
    </location>
    <ligand>
        <name>Zn(2+)</name>
        <dbReference type="ChEBI" id="CHEBI:29105"/>
        <note>catalytic</note>
    </ligand>
</feature>
<evidence type="ECO:0000256" key="1">
    <source>
        <dbReference type="ARBA" id="ARBA00004167"/>
    </source>
</evidence>
<dbReference type="Pfam" id="PF08516">
    <property type="entry name" value="ADAM_CR"/>
    <property type="match status" value="1"/>
</dbReference>
<dbReference type="InterPro" id="IPR001590">
    <property type="entry name" value="Peptidase_M12B"/>
</dbReference>
<dbReference type="AlphaFoldDB" id="A0A182NL14"/>
<dbReference type="PROSITE" id="PS01186">
    <property type="entry name" value="EGF_2"/>
    <property type="match status" value="1"/>
</dbReference>
<evidence type="ECO:0000313" key="15">
    <source>
        <dbReference type="EnsemblMetazoa" id="ADIR008344-PA"/>
    </source>
</evidence>
<feature type="transmembrane region" description="Helical" evidence="11">
    <location>
        <begin position="21"/>
        <end position="44"/>
    </location>
</feature>
<feature type="domain" description="EGF-like" evidence="12">
    <location>
        <begin position="710"/>
        <end position="742"/>
    </location>
</feature>
<dbReference type="SMART" id="SM00050">
    <property type="entry name" value="DISIN"/>
    <property type="match status" value="1"/>
</dbReference>
<feature type="disulfide bond" evidence="7">
    <location>
        <begin position="525"/>
        <end position="545"/>
    </location>
</feature>
<feature type="transmembrane region" description="Helical" evidence="11">
    <location>
        <begin position="769"/>
        <end position="790"/>
    </location>
</feature>
<dbReference type="Proteomes" id="UP000075884">
    <property type="component" value="Unassembled WGS sequence"/>
</dbReference>
<evidence type="ECO:0000256" key="4">
    <source>
        <dbReference type="ARBA" id="ARBA00023049"/>
    </source>
</evidence>
<keyword evidence="9" id="KW-0479">Metal-binding</keyword>
<feature type="active site" evidence="9">
    <location>
        <position position="394"/>
    </location>
</feature>
<evidence type="ECO:0000259" key="13">
    <source>
        <dbReference type="PROSITE" id="PS50214"/>
    </source>
</evidence>
<feature type="domain" description="Disintegrin" evidence="13">
    <location>
        <begin position="465"/>
        <end position="553"/>
    </location>
</feature>
<dbReference type="PROSITE" id="PS50026">
    <property type="entry name" value="EGF_3"/>
    <property type="match status" value="1"/>
</dbReference>
<feature type="disulfide bond" evidence="8">
    <location>
        <begin position="732"/>
        <end position="741"/>
    </location>
</feature>
<reference evidence="16" key="1">
    <citation type="submission" date="2013-03" db="EMBL/GenBank/DDBJ databases">
        <title>The Genome Sequence of Anopheles dirus WRAIR2.</title>
        <authorList>
            <consortium name="The Broad Institute Genomics Platform"/>
            <person name="Neafsey D.E."/>
            <person name="Walton C."/>
            <person name="Walker B."/>
            <person name="Young S.K."/>
            <person name="Zeng Q."/>
            <person name="Gargeya S."/>
            <person name="Fitzgerald M."/>
            <person name="Haas B."/>
            <person name="Abouelleil A."/>
            <person name="Allen A.W."/>
            <person name="Alvarado L."/>
            <person name="Arachchi H.M."/>
            <person name="Berlin A.M."/>
            <person name="Chapman S.B."/>
            <person name="Gainer-Dewar J."/>
            <person name="Goldberg J."/>
            <person name="Griggs A."/>
            <person name="Gujja S."/>
            <person name="Hansen M."/>
            <person name="Howarth C."/>
            <person name="Imamovic A."/>
            <person name="Ireland A."/>
            <person name="Larimer J."/>
            <person name="McCowan C."/>
            <person name="Murphy C."/>
            <person name="Pearson M."/>
            <person name="Poon T.W."/>
            <person name="Priest M."/>
            <person name="Roberts A."/>
            <person name="Saif S."/>
            <person name="Shea T."/>
            <person name="Sisk P."/>
            <person name="Sykes S."/>
            <person name="Wortman J."/>
            <person name="Nusbaum C."/>
            <person name="Birren B."/>
        </authorList>
    </citation>
    <scope>NUCLEOTIDE SEQUENCE [LARGE SCALE GENOMIC DNA]</scope>
    <source>
        <strain evidence="16">WRAIR2</strain>
    </source>
</reference>
<dbReference type="GO" id="GO:0006509">
    <property type="term" value="P:membrane protein ectodomain proteolysis"/>
    <property type="evidence" value="ECO:0007669"/>
    <property type="project" value="TreeGrafter"/>
</dbReference>
<dbReference type="InterPro" id="IPR024079">
    <property type="entry name" value="MetalloPept_cat_dom_sf"/>
</dbReference>
<dbReference type="GO" id="GO:0046872">
    <property type="term" value="F:metal ion binding"/>
    <property type="evidence" value="ECO:0007669"/>
    <property type="project" value="UniProtKB-KW"/>
</dbReference>
<feature type="region of interest" description="Disordered" evidence="10">
    <location>
        <begin position="954"/>
        <end position="1019"/>
    </location>
</feature>
<feature type="binding site" evidence="9">
    <location>
        <position position="403"/>
    </location>
    <ligand>
        <name>Zn(2+)</name>
        <dbReference type="ChEBI" id="CHEBI:29105"/>
        <note>catalytic</note>
    </ligand>
</feature>
<evidence type="ECO:0000259" key="12">
    <source>
        <dbReference type="PROSITE" id="PS50026"/>
    </source>
</evidence>
<dbReference type="VEuPathDB" id="VectorBase:ADIR008344"/>
<comment type="subcellular location">
    <subcellularLocation>
        <location evidence="1">Membrane</location>
        <topology evidence="1">Single-pass membrane protein</topology>
    </subcellularLocation>
</comment>
<evidence type="ECO:0000256" key="8">
    <source>
        <dbReference type="PROSITE-ProRule" id="PRU00076"/>
    </source>
</evidence>
<evidence type="ECO:0000256" key="2">
    <source>
        <dbReference type="ARBA" id="ARBA00022692"/>
    </source>
</evidence>
<dbReference type="InterPro" id="IPR034027">
    <property type="entry name" value="Reprolysin_adamalysin"/>
</dbReference>
<evidence type="ECO:0000313" key="16">
    <source>
        <dbReference type="Proteomes" id="UP000075884"/>
    </source>
</evidence>
<feature type="binding site" evidence="9">
    <location>
        <position position="393"/>
    </location>
    <ligand>
        <name>Zn(2+)</name>
        <dbReference type="ChEBI" id="CHEBI:29105"/>
        <note>catalytic</note>
    </ligand>
</feature>
<evidence type="ECO:0000256" key="5">
    <source>
        <dbReference type="ARBA" id="ARBA00023136"/>
    </source>
</evidence>
<keyword evidence="6 8" id="KW-1015">Disulfide bond</keyword>
<dbReference type="InterPro" id="IPR036436">
    <property type="entry name" value="Disintegrin_dom_sf"/>
</dbReference>
<comment type="caution">
    <text evidence="8">Lacks conserved residue(s) required for the propagation of feature annotation.</text>
</comment>